<dbReference type="PANTHER" id="PTHR45728:SF3">
    <property type="entry name" value="ACETYL-COA CARBOXYLASE"/>
    <property type="match status" value="1"/>
</dbReference>
<evidence type="ECO:0000256" key="5">
    <source>
        <dbReference type="ARBA" id="ARBA00022490"/>
    </source>
</evidence>
<feature type="domain" description="CoA carboxyltransferase C-terminal" evidence="28">
    <location>
        <begin position="1714"/>
        <end position="2023"/>
    </location>
</feature>
<dbReference type="GO" id="GO:0005829">
    <property type="term" value="C:cytosol"/>
    <property type="evidence" value="ECO:0007669"/>
    <property type="project" value="UniProtKB-SubCell"/>
</dbReference>
<keyword evidence="8" id="KW-0597">Phosphoprotein</keyword>
<dbReference type="SUPFAM" id="SSF52440">
    <property type="entry name" value="PreATP-grasp domain"/>
    <property type="match status" value="1"/>
</dbReference>
<gene>
    <name evidence="29" type="ORF">TrVE_jg512</name>
</gene>
<keyword evidence="12" id="KW-0276">Fatty acid metabolism</keyword>
<evidence type="ECO:0000256" key="22">
    <source>
        <dbReference type="PROSITE-ProRule" id="PRU00409"/>
    </source>
</evidence>
<keyword evidence="30" id="KW-1185">Reference proteome</keyword>
<dbReference type="FunFam" id="3.30.470.20:FF:000043">
    <property type="entry name" value="acetyl-CoA carboxylase 1-like"/>
    <property type="match status" value="1"/>
</dbReference>
<evidence type="ECO:0000256" key="17">
    <source>
        <dbReference type="ARBA" id="ARBA00023211"/>
    </source>
</evidence>
<comment type="pathway">
    <text evidence="3">Lipid metabolism; malonyl-CoA biosynthesis; malonyl-CoA from acetyl-CoA: step 1/1.</text>
</comment>
<keyword evidence="13 22" id="KW-0067">ATP-binding</keyword>
<dbReference type="CDD" id="cd06850">
    <property type="entry name" value="biotinyl_domain"/>
    <property type="match status" value="1"/>
</dbReference>
<dbReference type="PANTHER" id="PTHR45728">
    <property type="entry name" value="ACETYL-COA CARBOXYLASE, ISOFORM A"/>
    <property type="match status" value="1"/>
</dbReference>
<dbReference type="Pfam" id="PF01039">
    <property type="entry name" value="Carboxyl_trans"/>
    <property type="match status" value="1"/>
</dbReference>
<dbReference type="SUPFAM" id="SSF51246">
    <property type="entry name" value="Rudiment single hybrid motif"/>
    <property type="match status" value="1"/>
</dbReference>
<comment type="subunit">
    <text evidence="4">Homodimer.</text>
</comment>
<dbReference type="GO" id="GO:0046872">
    <property type="term" value="F:metal ion binding"/>
    <property type="evidence" value="ECO:0007669"/>
    <property type="project" value="UniProtKB-KW"/>
</dbReference>
<comment type="subcellular location">
    <subcellularLocation>
        <location evidence="2">Cytoplasm</location>
        <location evidence="2">Cytosol</location>
    </subcellularLocation>
</comment>
<evidence type="ECO:0000259" key="28">
    <source>
        <dbReference type="PROSITE" id="PS50989"/>
    </source>
</evidence>
<dbReference type="Gene3D" id="3.40.50.20">
    <property type="match status" value="1"/>
</dbReference>
<feature type="domain" description="ATP-grasp" evidence="25">
    <location>
        <begin position="247"/>
        <end position="441"/>
    </location>
</feature>
<dbReference type="SUPFAM" id="SSF56059">
    <property type="entry name" value="Glutathione synthetase ATP-binding domain-like"/>
    <property type="match status" value="1"/>
</dbReference>
<dbReference type="Pfam" id="PF08326">
    <property type="entry name" value="ACC_central"/>
    <property type="match status" value="1"/>
</dbReference>
<dbReference type="Pfam" id="PF00289">
    <property type="entry name" value="Biotin_carb_N"/>
    <property type="match status" value="1"/>
</dbReference>
<dbReference type="PROSITE" id="PS00188">
    <property type="entry name" value="BIOTIN"/>
    <property type="match status" value="1"/>
</dbReference>
<evidence type="ECO:0000256" key="9">
    <source>
        <dbReference type="ARBA" id="ARBA00022598"/>
    </source>
</evidence>
<evidence type="ECO:0000259" key="27">
    <source>
        <dbReference type="PROSITE" id="PS50980"/>
    </source>
</evidence>
<dbReference type="InterPro" id="IPR011761">
    <property type="entry name" value="ATP-grasp"/>
</dbReference>
<dbReference type="InterPro" id="IPR011053">
    <property type="entry name" value="Single_hybrid_motif"/>
</dbReference>
<keyword evidence="18" id="KW-0092">Biotin</keyword>
<dbReference type="InterPro" id="IPR005479">
    <property type="entry name" value="CPAse_ATP-bd"/>
</dbReference>
<dbReference type="PROSITE" id="PS50989">
    <property type="entry name" value="COA_CT_CTER"/>
    <property type="match status" value="1"/>
</dbReference>
<reference evidence="30" key="1">
    <citation type="journal article" date="2023" name="Commun. Biol.">
        <title>Genome analysis of Parmales, the sister group of diatoms, reveals the evolutionary specialization of diatoms from phago-mixotrophs to photoautotrophs.</title>
        <authorList>
            <person name="Ban H."/>
            <person name="Sato S."/>
            <person name="Yoshikawa S."/>
            <person name="Yamada K."/>
            <person name="Nakamura Y."/>
            <person name="Ichinomiya M."/>
            <person name="Sato N."/>
            <person name="Blanc-Mathieu R."/>
            <person name="Endo H."/>
            <person name="Kuwata A."/>
            <person name="Ogata H."/>
        </authorList>
    </citation>
    <scope>NUCLEOTIDE SEQUENCE [LARGE SCALE GENOMIC DNA]</scope>
    <source>
        <strain evidence="30">NIES 3699</strain>
    </source>
</reference>
<evidence type="ECO:0000313" key="30">
    <source>
        <dbReference type="Proteomes" id="UP001165160"/>
    </source>
</evidence>
<dbReference type="InterPro" id="IPR005482">
    <property type="entry name" value="Biotin_COase_C"/>
</dbReference>
<keyword evidence="16" id="KW-0275">Fatty acid biosynthesis</keyword>
<evidence type="ECO:0000256" key="4">
    <source>
        <dbReference type="ARBA" id="ARBA00011738"/>
    </source>
</evidence>
<dbReference type="InterPro" id="IPR000089">
    <property type="entry name" value="Biotin_lipoyl"/>
</dbReference>
<dbReference type="InterPro" id="IPR034733">
    <property type="entry name" value="AcCoA_carboxyl_beta"/>
</dbReference>
<feature type="chain" id="PRO_5040748518" description="Acetyl-CoA carboxylase" evidence="23">
    <location>
        <begin position="20"/>
        <end position="2085"/>
    </location>
</feature>
<dbReference type="InterPro" id="IPR049076">
    <property type="entry name" value="ACCA"/>
</dbReference>
<comment type="cofactor">
    <cofactor evidence="1">
        <name>biotin</name>
        <dbReference type="ChEBI" id="CHEBI:57586"/>
    </cofactor>
</comment>
<keyword evidence="14" id="KW-0460">Magnesium</keyword>
<evidence type="ECO:0000313" key="29">
    <source>
        <dbReference type="EMBL" id="GMH46574.1"/>
    </source>
</evidence>
<evidence type="ECO:0000256" key="15">
    <source>
        <dbReference type="ARBA" id="ARBA00023098"/>
    </source>
</evidence>
<name>A0A9W6Z3F7_9STRA</name>
<dbReference type="SUPFAM" id="SSF51230">
    <property type="entry name" value="Single hybrid motif"/>
    <property type="match status" value="1"/>
</dbReference>
<dbReference type="PROSITE" id="PS50975">
    <property type="entry name" value="ATP_GRASP"/>
    <property type="match status" value="1"/>
</dbReference>
<dbReference type="FunFam" id="3.40.50.20:FF:000005">
    <property type="entry name" value="acetyl-CoA carboxylase isoform X2"/>
    <property type="match status" value="1"/>
</dbReference>
<dbReference type="FunFam" id="3.90.226.10:FF:000010">
    <property type="entry name" value="acetyl-CoA carboxylase isoform X2"/>
    <property type="match status" value="1"/>
</dbReference>
<dbReference type="Gene3D" id="2.40.460.10">
    <property type="entry name" value="Biotin dependent carboxylase carboxyltransferase"/>
    <property type="match status" value="1"/>
</dbReference>
<dbReference type="InterPro" id="IPR029045">
    <property type="entry name" value="ClpP/crotonase-like_dom_sf"/>
</dbReference>
<dbReference type="InterPro" id="IPR013815">
    <property type="entry name" value="ATP_grasp_subdomain_1"/>
</dbReference>
<evidence type="ECO:0000256" key="1">
    <source>
        <dbReference type="ARBA" id="ARBA00001953"/>
    </source>
</evidence>
<evidence type="ECO:0000256" key="20">
    <source>
        <dbReference type="ARBA" id="ARBA00048065"/>
    </source>
</evidence>
<feature type="domain" description="CoA carboxyltransferase N-terminal" evidence="27">
    <location>
        <begin position="1372"/>
        <end position="1710"/>
    </location>
</feature>
<evidence type="ECO:0000256" key="18">
    <source>
        <dbReference type="ARBA" id="ARBA00023267"/>
    </source>
</evidence>
<dbReference type="GO" id="GO:0003989">
    <property type="term" value="F:acetyl-CoA carboxylase activity"/>
    <property type="evidence" value="ECO:0007669"/>
    <property type="project" value="UniProtKB-EC"/>
</dbReference>
<organism evidence="29 30">
    <name type="scientific">Triparma verrucosa</name>
    <dbReference type="NCBI Taxonomy" id="1606542"/>
    <lineage>
        <taxon>Eukaryota</taxon>
        <taxon>Sar</taxon>
        <taxon>Stramenopiles</taxon>
        <taxon>Ochrophyta</taxon>
        <taxon>Bolidophyceae</taxon>
        <taxon>Parmales</taxon>
        <taxon>Triparmaceae</taxon>
        <taxon>Triparma</taxon>
    </lineage>
</organism>
<keyword evidence="7" id="KW-0021">Allosteric enzyme</keyword>
<comment type="catalytic activity">
    <reaction evidence="20">
        <text>hydrogencarbonate + acetyl-CoA + ATP = malonyl-CoA + ADP + phosphate + H(+)</text>
        <dbReference type="Rhea" id="RHEA:11308"/>
        <dbReference type="ChEBI" id="CHEBI:15378"/>
        <dbReference type="ChEBI" id="CHEBI:17544"/>
        <dbReference type="ChEBI" id="CHEBI:30616"/>
        <dbReference type="ChEBI" id="CHEBI:43474"/>
        <dbReference type="ChEBI" id="CHEBI:57288"/>
        <dbReference type="ChEBI" id="CHEBI:57384"/>
        <dbReference type="ChEBI" id="CHEBI:456216"/>
        <dbReference type="EC" id="6.4.1.2"/>
    </reaction>
</comment>
<evidence type="ECO:0000256" key="6">
    <source>
        <dbReference type="ARBA" id="ARBA00022516"/>
    </source>
</evidence>
<dbReference type="GO" id="GO:0005524">
    <property type="term" value="F:ATP binding"/>
    <property type="evidence" value="ECO:0007669"/>
    <property type="project" value="UniProtKB-UniRule"/>
</dbReference>
<feature type="domain" description="Lipoyl-binding" evidence="24">
    <location>
        <begin position="715"/>
        <end position="794"/>
    </location>
</feature>
<dbReference type="Gene3D" id="3.30.470.20">
    <property type="entry name" value="ATP-grasp fold, B domain"/>
    <property type="match status" value="1"/>
</dbReference>
<evidence type="ECO:0000259" key="25">
    <source>
        <dbReference type="PROSITE" id="PS50975"/>
    </source>
</evidence>
<dbReference type="Gene3D" id="3.90.226.10">
    <property type="entry name" value="2-enoyl-CoA Hydratase, Chain A, domain 1"/>
    <property type="match status" value="2"/>
</dbReference>
<dbReference type="Proteomes" id="UP001165160">
    <property type="component" value="Unassembled WGS sequence"/>
</dbReference>
<keyword evidence="9" id="KW-0436">Ligase</keyword>
<evidence type="ECO:0000256" key="7">
    <source>
        <dbReference type="ARBA" id="ARBA00022533"/>
    </source>
</evidence>
<dbReference type="InterPro" id="IPR011763">
    <property type="entry name" value="COA_CT_C"/>
</dbReference>
<proteinExistence type="predicted"/>
<protein>
    <recommendedName>
        <fullName evidence="31">Acetyl-CoA carboxylase</fullName>
    </recommendedName>
</protein>
<evidence type="ECO:0000256" key="21">
    <source>
        <dbReference type="ARBA" id="ARBA00048600"/>
    </source>
</evidence>
<dbReference type="Gene3D" id="3.90.1770.10">
    <property type="entry name" value="PreATP-grasp domain"/>
    <property type="match status" value="1"/>
</dbReference>
<dbReference type="PROSITE" id="PS50979">
    <property type="entry name" value="BC"/>
    <property type="match status" value="1"/>
</dbReference>
<evidence type="ECO:0000256" key="19">
    <source>
        <dbReference type="ARBA" id="ARBA00023268"/>
    </source>
</evidence>
<dbReference type="PROSITE" id="PS00867">
    <property type="entry name" value="CPSASE_2"/>
    <property type="match status" value="1"/>
</dbReference>
<dbReference type="Pfam" id="PF00364">
    <property type="entry name" value="Biotin_lipoyl"/>
    <property type="match status" value="1"/>
</dbReference>
<evidence type="ECO:0000256" key="12">
    <source>
        <dbReference type="ARBA" id="ARBA00022832"/>
    </source>
</evidence>
<evidence type="ECO:0000256" key="8">
    <source>
        <dbReference type="ARBA" id="ARBA00022553"/>
    </source>
</evidence>
<evidence type="ECO:0000259" key="26">
    <source>
        <dbReference type="PROSITE" id="PS50979"/>
    </source>
</evidence>
<accession>A0A9W6Z3F7</accession>
<keyword evidence="17" id="KW-0464">Manganese</keyword>
<evidence type="ECO:0000256" key="11">
    <source>
        <dbReference type="ARBA" id="ARBA00022741"/>
    </source>
</evidence>
<keyword evidence="15" id="KW-0443">Lipid metabolism</keyword>
<dbReference type="InterPro" id="IPR016185">
    <property type="entry name" value="PreATP-grasp_dom_sf"/>
</dbReference>
<dbReference type="GO" id="GO:0004075">
    <property type="term" value="F:biotin carboxylase activity"/>
    <property type="evidence" value="ECO:0007669"/>
    <property type="project" value="UniProtKB-EC"/>
</dbReference>
<dbReference type="Pfam" id="PF21385">
    <property type="entry name" value="ACCA_BT"/>
    <property type="match status" value="1"/>
</dbReference>
<dbReference type="FunFam" id="3.30.1490.20:FF:000003">
    <property type="entry name" value="acetyl-CoA carboxylase isoform X1"/>
    <property type="match status" value="1"/>
</dbReference>
<keyword evidence="11 22" id="KW-0547">Nucleotide-binding</keyword>
<evidence type="ECO:0000256" key="23">
    <source>
        <dbReference type="SAM" id="SignalP"/>
    </source>
</evidence>
<evidence type="ECO:0000256" key="2">
    <source>
        <dbReference type="ARBA" id="ARBA00004514"/>
    </source>
</evidence>
<dbReference type="InterPro" id="IPR011054">
    <property type="entry name" value="Rudment_hybrid_motif"/>
</dbReference>
<evidence type="ECO:0000256" key="13">
    <source>
        <dbReference type="ARBA" id="ARBA00022840"/>
    </source>
</evidence>
<keyword evidence="19" id="KW-0511">Multifunctional enzyme</keyword>
<feature type="signal peptide" evidence="23">
    <location>
        <begin position="1"/>
        <end position="19"/>
    </location>
</feature>
<dbReference type="Gene3D" id="3.30.1490.20">
    <property type="entry name" value="ATP-grasp fold, A domain"/>
    <property type="match status" value="1"/>
</dbReference>
<evidence type="ECO:0008006" key="31">
    <source>
        <dbReference type="Google" id="ProtNLM"/>
    </source>
</evidence>
<keyword evidence="5" id="KW-0963">Cytoplasm</keyword>
<dbReference type="PROSITE" id="PS50980">
    <property type="entry name" value="COA_CT_NTER"/>
    <property type="match status" value="1"/>
</dbReference>
<evidence type="ECO:0000259" key="24">
    <source>
        <dbReference type="PROSITE" id="PS50968"/>
    </source>
</evidence>
<dbReference type="EMBL" id="BRXX01000548">
    <property type="protein sequence ID" value="GMH46574.1"/>
    <property type="molecule type" value="Genomic_DNA"/>
</dbReference>
<keyword evidence="6" id="KW-0444">Lipid biosynthesis</keyword>
<dbReference type="GO" id="GO:0006633">
    <property type="term" value="P:fatty acid biosynthetic process"/>
    <property type="evidence" value="ECO:0007669"/>
    <property type="project" value="UniProtKB-KW"/>
</dbReference>
<dbReference type="Pfam" id="PF02785">
    <property type="entry name" value="Biotin_carb_C"/>
    <property type="match status" value="1"/>
</dbReference>
<comment type="caution">
    <text evidence="29">The sequence shown here is derived from an EMBL/GenBank/DDBJ whole genome shotgun (WGS) entry which is preliminary data.</text>
</comment>
<dbReference type="InterPro" id="IPR011764">
    <property type="entry name" value="Biotin_carboxylation_dom"/>
</dbReference>
<dbReference type="SMART" id="SM00878">
    <property type="entry name" value="Biotin_carb_C"/>
    <property type="match status" value="1"/>
</dbReference>
<dbReference type="Gene3D" id="2.40.50.100">
    <property type="match status" value="1"/>
</dbReference>
<dbReference type="SUPFAM" id="SSF52096">
    <property type="entry name" value="ClpP/crotonase"/>
    <property type="match status" value="2"/>
</dbReference>
<dbReference type="InterPro" id="IPR011762">
    <property type="entry name" value="COA_CT_N"/>
</dbReference>
<evidence type="ECO:0000256" key="3">
    <source>
        <dbReference type="ARBA" id="ARBA00004956"/>
    </source>
</evidence>
<feature type="domain" description="Biotin carboxylation" evidence="26">
    <location>
        <begin position="88"/>
        <end position="592"/>
    </location>
</feature>
<dbReference type="InterPro" id="IPR049074">
    <property type="entry name" value="ACCA_BT"/>
</dbReference>
<keyword evidence="23" id="KW-0732">Signal</keyword>
<comment type="catalytic activity">
    <reaction evidence="21">
        <text>N(6)-biotinyl-L-lysyl-[protein] + hydrogencarbonate + ATP = N(6)-carboxybiotinyl-L-lysyl-[protein] + ADP + phosphate + H(+)</text>
        <dbReference type="Rhea" id="RHEA:13501"/>
        <dbReference type="Rhea" id="RHEA-COMP:10505"/>
        <dbReference type="Rhea" id="RHEA-COMP:10506"/>
        <dbReference type="ChEBI" id="CHEBI:15378"/>
        <dbReference type="ChEBI" id="CHEBI:17544"/>
        <dbReference type="ChEBI" id="CHEBI:30616"/>
        <dbReference type="ChEBI" id="CHEBI:43474"/>
        <dbReference type="ChEBI" id="CHEBI:83144"/>
        <dbReference type="ChEBI" id="CHEBI:83145"/>
        <dbReference type="ChEBI" id="CHEBI:456216"/>
        <dbReference type="EC" id="6.3.4.14"/>
    </reaction>
</comment>
<dbReference type="Pfam" id="PF02786">
    <property type="entry name" value="CPSase_L_D2"/>
    <property type="match status" value="1"/>
</dbReference>
<evidence type="ECO:0000256" key="14">
    <source>
        <dbReference type="ARBA" id="ARBA00022842"/>
    </source>
</evidence>
<evidence type="ECO:0000256" key="10">
    <source>
        <dbReference type="ARBA" id="ARBA00022723"/>
    </source>
</evidence>
<dbReference type="InterPro" id="IPR013537">
    <property type="entry name" value="AcCoA_COase_cen"/>
</dbReference>
<dbReference type="PROSITE" id="PS50968">
    <property type="entry name" value="BIOTINYL_LIPOYL"/>
    <property type="match status" value="1"/>
</dbReference>
<dbReference type="FunFam" id="2.40.50.100:FF:000005">
    <property type="entry name" value="Acetyl-CoA carboxylase 1"/>
    <property type="match status" value="1"/>
</dbReference>
<keyword evidence="10" id="KW-0479">Metal-binding</keyword>
<dbReference type="InterPro" id="IPR005481">
    <property type="entry name" value="BC-like_N"/>
</dbReference>
<evidence type="ECO:0000256" key="16">
    <source>
        <dbReference type="ARBA" id="ARBA00023160"/>
    </source>
</evidence>
<dbReference type="InterPro" id="IPR001882">
    <property type="entry name" value="Biotin_BS"/>
</dbReference>
<sequence>MIASMKAALLLLLLQSVASFNLPGYAFAPKLQQPASTATNAPQAPVASKGWGSLFSSQLFASTLEPETTSQGSQALDDYVKARGGSRPIKKVLIANNGMAATKSILSMRQWAYMELGDENAIKFVAMATPEDLKANAEFVRLADSFVEVPAGKNSNNYANVDVIVKIAKEQGVDAVWPGWGHASENPALPNTLNAMGIKFIGPTGPVMSVLGDKIAANILAQTAKVPSIPWSGSYGGPDDGPLQADLNEEGTIPLDIFEKATCRTVEEAVEAAKKIGYENGIMIKASEGGGGKGIRFVDNEDDLRNAYVQVQNEVIGSPIFLMQLCKNARHLEVQIVGDEHGNAVALNGRDCSTQRRFQKIFEEGPPIIAPVDTFREMERAAQRLTQSIGYIGAGTVEYLYNADTGNFFFLELNPRLQVEHPVTEGITLVNLPATQLQVAMGIPLNQIPEVRKFYGLDMYGDSKIDFLEEDYKPIDTHVIAARITAENPDEGFKPTSGSIERIKFQSTSNVWGYFSVGANGGIHEFADSQFGHLFAKGPTREHARKSLVLALKEIEVRGEIRTTVEYLVELLETDEFKQNTIDTSWLDGILKEKSVSVTQPPHLVVTSAAIYRAFEHINKISSDIKESLTKGQTSLSDVNNMNAFPVEIAYLDTKYNFDVTRLSPDVMNLAINGQNIQVKIRENPDGSLVANFGGEPHRIVGMDEPLGLRLSLDGVTILMPTIFDPSELRSDVTGKVVRFLQEPGTEVVAGEPYVEVEAMKMIMPIKATESGTIAHNMNPGSIISAGDLIASLSLKDPSKVKKILTFTESLDVEEVPILDGGADAVNFALAGYPQDVEAAAASSLETFDDIGSASSFVAGAIQKYLSVETQFDGLLLDDVVRDLNKANKDDLDVVIDLNMAHQQLGMRNKLILAMLRQVETFVDRFGLASLPEELMEALTGLTMLKSKQYGEIGLAADSIVRESQIPGFEVRKAELRSQLVTADKAELARSTSLSAGVDLLSGLFDDEDEAVASAALEVYIRRIYRAHSILDISIMKVDGQLTANWKFQFADVPAAESPVRHGKISVVKDFAAAQKIMPAMIESMKGGIADDIVDDFVNVLHIAVTTPANGDDEDELGKQYADLFATHKAGLEDLKIRTINVLVAAEKKNPKYFSYPQCQNFEEDPLRRNMRPTFHHLLELSRLTTNHKLVRLDAVGKNAQVYLGSEMLNKPVRGGPPQVVFVRALSHSSDVATSGGATRALLQGLDELERAISDARVSETASSRIFLHSLPEIETTPEEVAEVYMTIMDKLKSRFATRLLKLRVDEIEVKLRCKIVEDGKSVIKPVRLIASSMSGEWLKVSAYNEYPDVITGVTQEFCALGTEDKMCTFDPYGTSNIVQTKRAIARRVGSTYAYDFLGLLEVGLVDQWDTHLKALASADITRATDSMPSAIFRSDELLFDENKNLIKGTRDIGSNKIGMVAWHTVMKTPEYPEGRDVVFIANDVTVQSGSFGVDEDDFYFAASEYARKLKIPRVYIACNAGARIGLVEELKPKFQVKFTDANNPAKGFDYLYLTDEDYKGLDEGVVNAEKCPDGWKIIDIIGTKEGIGVENLRGSGMIAGETSRAYDEIFTLSYVTGRSVGIGAYIVRLGQRVIQMKQGPMILTGFSALNKLLGKEVYTSQDQLGGPQVMHPNGVTHEVVDNDQEGVASILTWLSYVAKDASALPAVRESADPVERDVEFLPTKTPYDPRHMLAGTSDALGFFDKGSFNEYLSGWGKSVVTGRARLGGIPVGVIAVETRLVEQRIPADPANPESREAILPQAGQVWFPDSSHKTAQAIRDFGNSENLPLMIFANWRGFSGGTRDMAGEILKFGAMIVDALREYKHPAMIYIPPHGELRGGSWVVVDPTINLEQMEMYADVDSRGGILEPPGICEVKFRQGDQLAAMHRTDQELIFLDAELDGCQVDSDALELKAKIKERENMLLPLYLQVAHEFADLHDRSGRMKAKGVIRDVVTWPKSRQYFHYRIKRRIVQDDLVDQFMAADENLSNSDAVAKLSSMVSGDFEDDKLVLSYFSDNEAAIQSAIGDVRKAAITAKIAELQAML</sequence>